<dbReference type="AlphaFoldDB" id="A0A8H6XFA0"/>
<accession>A0A8H6XFA0</accession>
<sequence length="85" mass="9357">MAALALALPRLSRPQLTRPLLARPLFSTLFSTPFSTPFALASVPAFLAASRTWTFPSLESLLELFPPFILAVPKKKSLPFPKIYA</sequence>
<keyword evidence="2" id="KW-1185">Reference proteome</keyword>
<gene>
    <name evidence="1" type="ORF">MSAN_02157800</name>
</gene>
<dbReference type="Proteomes" id="UP000623467">
    <property type="component" value="Unassembled WGS sequence"/>
</dbReference>
<reference evidence="1" key="1">
    <citation type="submission" date="2020-05" db="EMBL/GenBank/DDBJ databases">
        <title>Mycena genomes resolve the evolution of fungal bioluminescence.</title>
        <authorList>
            <person name="Tsai I.J."/>
        </authorList>
    </citation>
    <scope>NUCLEOTIDE SEQUENCE</scope>
    <source>
        <strain evidence="1">160909Yilan</strain>
    </source>
</reference>
<keyword evidence="1" id="KW-0689">Ribosomal protein</keyword>
<dbReference type="GO" id="GO:0005840">
    <property type="term" value="C:ribosome"/>
    <property type="evidence" value="ECO:0007669"/>
    <property type="project" value="UniProtKB-KW"/>
</dbReference>
<evidence type="ECO:0000313" key="2">
    <source>
        <dbReference type="Proteomes" id="UP000623467"/>
    </source>
</evidence>
<dbReference type="EMBL" id="JACAZH010000031">
    <property type="protein sequence ID" value="KAF7339436.1"/>
    <property type="molecule type" value="Genomic_DNA"/>
</dbReference>
<protein>
    <submittedName>
        <fullName evidence="1">Putative 54S ribosomal protein L32, mitochondrial</fullName>
    </submittedName>
</protein>
<evidence type="ECO:0000313" key="1">
    <source>
        <dbReference type="EMBL" id="KAF7339436.1"/>
    </source>
</evidence>
<organism evidence="1 2">
    <name type="scientific">Mycena sanguinolenta</name>
    <dbReference type="NCBI Taxonomy" id="230812"/>
    <lineage>
        <taxon>Eukaryota</taxon>
        <taxon>Fungi</taxon>
        <taxon>Dikarya</taxon>
        <taxon>Basidiomycota</taxon>
        <taxon>Agaricomycotina</taxon>
        <taxon>Agaricomycetes</taxon>
        <taxon>Agaricomycetidae</taxon>
        <taxon>Agaricales</taxon>
        <taxon>Marasmiineae</taxon>
        <taxon>Mycenaceae</taxon>
        <taxon>Mycena</taxon>
    </lineage>
</organism>
<keyword evidence="1" id="KW-0687">Ribonucleoprotein</keyword>
<proteinExistence type="predicted"/>
<comment type="caution">
    <text evidence="1">The sequence shown here is derived from an EMBL/GenBank/DDBJ whole genome shotgun (WGS) entry which is preliminary data.</text>
</comment>
<dbReference type="OrthoDB" id="2014905at2759"/>
<name>A0A8H6XFA0_9AGAR</name>